<keyword evidence="18" id="KW-1185">Reference proteome</keyword>
<gene>
    <name evidence="17" type="ORF">LODBEIA_P02030</name>
</gene>
<dbReference type="Pfam" id="PF16131">
    <property type="entry name" value="Torus"/>
    <property type="match status" value="1"/>
</dbReference>
<keyword evidence="7 13" id="KW-0863">Zinc-finger</keyword>
<feature type="compositionally biased region" description="Low complexity" evidence="14">
    <location>
        <begin position="326"/>
        <end position="344"/>
    </location>
</feature>
<dbReference type="EMBL" id="OZ022405">
    <property type="protein sequence ID" value="CAK9435476.1"/>
    <property type="molecule type" value="Genomic_DNA"/>
</dbReference>
<dbReference type="InterPro" id="IPR000571">
    <property type="entry name" value="Znf_CCCH"/>
</dbReference>
<evidence type="ECO:0000256" key="9">
    <source>
        <dbReference type="ARBA" id="ARBA00022884"/>
    </source>
</evidence>
<evidence type="ECO:0000256" key="4">
    <source>
        <dbReference type="ARBA" id="ARBA00022664"/>
    </source>
</evidence>
<feature type="compositionally biased region" description="Basic and acidic residues" evidence="14">
    <location>
        <begin position="355"/>
        <end position="365"/>
    </location>
</feature>
<name>A0ABP0ZCS0_9ASCO</name>
<keyword evidence="4" id="KW-0507">mRNA processing</keyword>
<dbReference type="PANTHER" id="PTHR14089:SF2">
    <property type="entry name" value="PRE-MRNA-SPLICING FACTOR CWC2"/>
    <property type="match status" value="1"/>
</dbReference>
<evidence type="ECO:0000256" key="11">
    <source>
        <dbReference type="ARBA" id="ARBA00023242"/>
    </source>
</evidence>
<sequence length="425" mass="47376">MSRPARLQVDIDSVQDYEKPQQVGGQTFNIWYLKWSGGNSSASNSFVRSKFRVSIDGDEGYTRARKNSPICLFFSRGCCYQGSNCKFCHCLPSKSEYNNRAKDCFGRDKTAEYDDDMDGVGSLKRQNCTLYVGGLQTRPNLEQLLKSNFEEFGQVEKVKVVYSKSCAFVTMKLESAAQFAKEAMDRQSLVSGNTTKTSKEVLHIRWAHQDRNSDADQVVDKRKLEDLAKDAVRSMLKSNTTKRIKISEEPNGGRGSPTEVVQVEELDDDDDESDDEGGEEEEEELEEGEGQLAADQQTSDESSINNFKNGTSAANGFQQHNRHTDNSNNNSDNNYSYANGNSYAHQNGSVSQNGHVKEMDSDAPHLRAGHHPHPSNGNGNGNGYGIFKTSSLQDLARIKKKLIFKRNEPCLVSVLANYSSDEDDD</sequence>
<dbReference type="RefSeq" id="XP_066827141.1">
    <property type="nucleotide sequence ID" value="XM_066971984.1"/>
</dbReference>
<feature type="region of interest" description="Disordered" evidence="14">
    <location>
        <begin position="239"/>
        <end position="387"/>
    </location>
</feature>
<feature type="compositionally biased region" description="Acidic residues" evidence="14">
    <location>
        <begin position="262"/>
        <end position="289"/>
    </location>
</feature>
<dbReference type="Gene3D" id="3.30.70.330">
    <property type="match status" value="1"/>
</dbReference>
<dbReference type="InterPro" id="IPR000504">
    <property type="entry name" value="RRM_dom"/>
</dbReference>
<dbReference type="InterPro" id="IPR032297">
    <property type="entry name" value="Torus"/>
</dbReference>
<keyword evidence="8 13" id="KW-0862">Zinc</keyword>
<protein>
    <recommendedName>
        <fullName evidence="3">Pre-mRNA-splicing factor CWC2</fullName>
    </recommendedName>
</protein>
<evidence type="ECO:0000259" key="15">
    <source>
        <dbReference type="PROSITE" id="PS50102"/>
    </source>
</evidence>
<keyword evidence="10" id="KW-0508">mRNA splicing</keyword>
<comment type="subcellular location">
    <subcellularLocation>
        <location evidence="1">Nucleus</location>
    </subcellularLocation>
</comment>
<dbReference type="GeneID" id="92205399"/>
<feature type="domain" description="RRM" evidence="15">
    <location>
        <begin position="128"/>
        <end position="209"/>
    </location>
</feature>
<evidence type="ECO:0000256" key="3">
    <source>
        <dbReference type="ARBA" id="ARBA00017295"/>
    </source>
</evidence>
<feature type="compositionally biased region" description="Polar residues" evidence="14">
    <location>
        <begin position="294"/>
        <end position="319"/>
    </location>
</feature>
<dbReference type="PROSITE" id="PS50103">
    <property type="entry name" value="ZF_C3H1"/>
    <property type="match status" value="1"/>
</dbReference>
<dbReference type="PROSITE" id="PS50102">
    <property type="entry name" value="RRM"/>
    <property type="match status" value="1"/>
</dbReference>
<evidence type="ECO:0000313" key="17">
    <source>
        <dbReference type="EMBL" id="CAK9435476.1"/>
    </source>
</evidence>
<evidence type="ECO:0000256" key="14">
    <source>
        <dbReference type="SAM" id="MobiDB-lite"/>
    </source>
</evidence>
<feature type="zinc finger region" description="C3H1-type" evidence="13">
    <location>
        <begin position="65"/>
        <end position="92"/>
    </location>
</feature>
<evidence type="ECO:0000256" key="6">
    <source>
        <dbReference type="ARBA" id="ARBA00022728"/>
    </source>
</evidence>
<evidence type="ECO:0000256" key="7">
    <source>
        <dbReference type="ARBA" id="ARBA00022771"/>
    </source>
</evidence>
<feature type="domain" description="C3H1-type" evidence="16">
    <location>
        <begin position="65"/>
        <end position="92"/>
    </location>
</feature>
<dbReference type="InterPro" id="IPR012677">
    <property type="entry name" value="Nucleotide-bd_a/b_plait_sf"/>
</dbReference>
<evidence type="ECO:0000256" key="1">
    <source>
        <dbReference type="ARBA" id="ARBA00004123"/>
    </source>
</evidence>
<proteinExistence type="inferred from homology"/>
<accession>A0ABP0ZCS0</accession>
<comment type="similarity">
    <text evidence="2">Belongs to the RRM CWC2 family.</text>
</comment>
<evidence type="ECO:0000256" key="13">
    <source>
        <dbReference type="PROSITE-ProRule" id="PRU00723"/>
    </source>
</evidence>
<dbReference type="SMART" id="SM00360">
    <property type="entry name" value="RRM"/>
    <property type="match status" value="1"/>
</dbReference>
<evidence type="ECO:0000259" key="16">
    <source>
        <dbReference type="PROSITE" id="PS50103"/>
    </source>
</evidence>
<reference evidence="17 18" key="1">
    <citation type="submission" date="2024-03" db="EMBL/GenBank/DDBJ databases">
        <authorList>
            <person name="Brejova B."/>
        </authorList>
    </citation>
    <scope>NUCLEOTIDE SEQUENCE [LARGE SCALE GENOMIC DNA]</scope>
    <source>
        <strain evidence="17 18">CBS 14171</strain>
    </source>
</reference>
<keyword evidence="5 13" id="KW-0479">Metal-binding</keyword>
<evidence type="ECO:0000256" key="12">
    <source>
        <dbReference type="PROSITE-ProRule" id="PRU00176"/>
    </source>
</evidence>
<keyword evidence="11" id="KW-0539">Nucleus</keyword>
<evidence type="ECO:0000313" key="18">
    <source>
        <dbReference type="Proteomes" id="UP001497383"/>
    </source>
</evidence>
<keyword evidence="9 12" id="KW-0694">RNA-binding</keyword>
<organism evidence="17 18">
    <name type="scientific">Lodderomyces beijingensis</name>
    <dbReference type="NCBI Taxonomy" id="1775926"/>
    <lineage>
        <taxon>Eukaryota</taxon>
        <taxon>Fungi</taxon>
        <taxon>Dikarya</taxon>
        <taxon>Ascomycota</taxon>
        <taxon>Saccharomycotina</taxon>
        <taxon>Pichiomycetes</taxon>
        <taxon>Debaryomycetaceae</taxon>
        <taxon>Candida/Lodderomyces clade</taxon>
        <taxon>Lodderomyces</taxon>
    </lineage>
</organism>
<evidence type="ECO:0000256" key="2">
    <source>
        <dbReference type="ARBA" id="ARBA00008024"/>
    </source>
</evidence>
<dbReference type="SUPFAM" id="SSF54928">
    <property type="entry name" value="RNA-binding domain, RBD"/>
    <property type="match status" value="1"/>
</dbReference>
<keyword evidence="6" id="KW-0747">Spliceosome</keyword>
<evidence type="ECO:0000256" key="8">
    <source>
        <dbReference type="ARBA" id="ARBA00022833"/>
    </source>
</evidence>
<evidence type="ECO:0000256" key="10">
    <source>
        <dbReference type="ARBA" id="ARBA00023187"/>
    </source>
</evidence>
<dbReference type="Proteomes" id="UP001497383">
    <property type="component" value="Chromosome 1"/>
</dbReference>
<dbReference type="PANTHER" id="PTHR14089">
    <property type="entry name" value="PRE-MRNA-SPLICING FACTOR RBM22"/>
    <property type="match status" value="1"/>
</dbReference>
<dbReference type="Pfam" id="PF00076">
    <property type="entry name" value="RRM_1"/>
    <property type="match status" value="1"/>
</dbReference>
<dbReference type="InterPro" id="IPR035979">
    <property type="entry name" value="RBD_domain_sf"/>
</dbReference>
<feature type="compositionally biased region" description="Polar residues" evidence="14">
    <location>
        <begin position="345"/>
        <end position="354"/>
    </location>
</feature>
<dbReference type="InterPro" id="IPR039171">
    <property type="entry name" value="Cwc2/Slt11"/>
</dbReference>
<evidence type="ECO:0000256" key="5">
    <source>
        <dbReference type="ARBA" id="ARBA00022723"/>
    </source>
</evidence>